<keyword evidence="1" id="KW-0812">Transmembrane</keyword>
<accession>A0A078JKM4</accession>
<dbReference type="AlphaFoldDB" id="A0A078JKM4"/>
<evidence type="ECO:0000256" key="1">
    <source>
        <dbReference type="SAM" id="Phobius"/>
    </source>
</evidence>
<keyword evidence="4" id="KW-1185">Reference proteome</keyword>
<dbReference type="EMBL" id="HG994366">
    <property type="protein sequence ID" value="CAF1916001.1"/>
    <property type="molecule type" value="Genomic_DNA"/>
</dbReference>
<reference evidence="2" key="3">
    <citation type="submission" date="2021-01" db="EMBL/GenBank/DDBJ databases">
        <authorList>
            <consortium name="Genoscope - CEA"/>
            <person name="William W."/>
        </authorList>
    </citation>
    <scope>NUCLEOTIDE SEQUENCE</scope>
</reference>
<keyword evidence="1" id="KW-0472">Membrane</keyword>
<dbReference type="Proteomes" id="UP000028999">
    <property type="component" value="Unassembled WGS sequence"/>
</dbReference>
<name>A0A078JKM4_BRANA</name>
<dbReference type="PaxDb" id="3708-A0A078JKM4"/>
<reference evidence="3" key="2">
    <citation type="submission" date="2014-06" db="EMBL/GenBank/DDBJ databases">
        <authorList>
            <person name="Genoscope - CEA"/>
        </authorList>
    </citation>
    <scope>NUCLEOTIDE SEQUENCE</scope>
</reference>
<dbReference type="Proteomes" id="UP001295469">
    <property type="component" value="Chromosome C02"/>
</dbReference>
<keyword evidence="1" id="KW-1133">Transmembrane helix</keyword>
<proteinExistence type="predicted"/>
<dbReference type="EMBL" id="LK035651">
    <property type="protein sequence ID" value="CDY66995.1"/>
    <property type="molecule type" value="Genomic_DNA"/>
</dbReference>
<reference evidence="3 4" key="1">
    <citation type="journal article" date="2014" name="Science">
        <title>Plant genetics. Early allopolyploid evolution in the post-Neolithic Brassica napus oilseed genome.</title>
        <authorList>
            <person name="Chalhoub B."/>
            <person name="Denoeud F."/>
            <person name="Liu S."/>
            <person name="Parkin I.A."/>
            <person name="Tang H."/>
            <person name="Wang X."/>
            <person name="Chiquet J."/>
            <person name="Belcram H."/>
            <person name="Tong C."/>
            <person name="Samans B."/>
            <person name="Correa M."/>
            <person name="Da Silva C."/>
            <person name="Just J."/>
            <person name="Falentin C."/>
            <person name="Koh C.S."/>
            <person name="Le Clainche I."/>
            <person name="Bernard M."/>
            <person name="Bento P."/>
            <person name="Noel B."/>
            <person name="Labadie K."/>
            <person name="Alberti A."/>
            <person name="Charles M."/>
            <person name="Arnaud D."/>
            <person name="Guo H."/>
            <person name="Daviaud C."/>
            <person name="Alamery S."/>
            <person name="Jabbari K."/>
            <person name="Zhao M."/>
            <person name="Edger P.P."/>
            <person name="Chelaifa H."/>
            <person name="Tack D."/>
            <person name="Lassalle G."/>
            <person name="Mestiri I."/>
            <person name="Schnel N."/>
            <person name="Le Paslier M.C."/>
            <person name="Fan G."/>
            <person name="Renault V."/>
            <person name="Bayer P.E."/>
            <person name="Golicz A.A."/>
            <person name="Manoli S."/>
            <person name="Lee T.H."/>
            <person name="Thi V.H."/>
            <person name="Chalabi S."/>
            <person name="Hu Q."/>
            <person name="Fan C."/>
            <person name="Tollenaere R."/>
            <person name="Lu Y."/>
            <person name="Battail C."/>
            <person name="Shen J."/>
            <person name="Sidebottom C.H."/>
            <person name="Wang X."/>
            <person name="Canaguier A."/>
            <person name="Chauveau A."/>
            <person name="Berard A."/>
            <person name="Deniot G."/>
            <person name="Guan M."/>
            <person name="Liu Z."/>
            <person name="Sun F."/>
            <person name="Lim Y.P."/>
            <person name="Lyons E."/>
            <person name="Town C.D."/>
            <person name="Bancroft I."/>
            <person name="Wang X."/>
            <person name="Meng J."/>
            <person name="Ma J."/>
            <person name="Pires J.C."/>
            <person name="King G.J."/>
            <person name="Brunel D."/>
            <person name="Delourme R."/>
            <person name="Renard M."/>
            <person name="Aury J.M."/>
            <person name="Adams K.L."/>
            <person name="Batley J."/>
            <person name="Snowdon R.J."/>
            <person name="Tost J."/>
            <person name="Edwards D."/>
            <person name="Zhou Y."/>
            <person name="Hua W."/>
            <person name="Sharpe A.G."/>
            <person name="Paterson A.H."/>
            <person name="Guan C."/>
            <person name="Wincker P."/>
        </authorList>
    </citation>
    <scope>NUCLEOTIDE SEQUENCE [LARGE SCALE GENOMIC DNA]</scope>
    <source>
        <strain evidence="4">cv. Darmor-bzh</strain>
    </source>
</reference>
<evidence type="ECO:0000313" key="3">
    <source>
        <dbReference type="EMBL" id="CDY66995.1"/>
    </source>
</evidence>
<evidence type="ECO:0000313" key="4">
    <source>
        <dbReference type="Proteomes" id="UP000028999"/>
    </source>
</evidence>
<dbReference type="Gramene" id="CDY66995">
    <property type="protein sequence ID" value="CDY66995"/>
    <property type="gene ID" value="GSBRNA2T00057799001"/>
</dbReference>
<gene>
    <name evidence="3" type="primary">BnaCnng53080D</name>
    <name evidence="2" type="ORF">DARMORV10_C02P38710.1</name>
    <name evidence="3" type="ORF">GSBRNA2T00057799001</name>
</gene>
<protein>
    <submittedName>
        <fullName evidence="2">(rape) hypothetical protein</fullName>
    </submittedName>
    <submittedName>
        <fullName evidence="3">BnaCnng53080D protein</fullName>
    </submittedName>
</protein>
<feature type="transmembrane region" description="Helical" evidence="1">
    <location>
        <begin position="98"/>
        <end position="117"/>
    </location>
</feature>
<evidence type="ECO:0000313" key="2">
    <source>
        <dbReference type="EMBL" id="CAF1916001.1"/>
    </source>
</evidence>
<sequence>MVLMVKSAFRVLLEVLSSSGTGGGEWKGMFGSLSPVFGRLCLCLVAGSVPPVQLLMSRLTYLRFSEKASDEESELFLVTGVWIFRWIRRLGDASQCRVLVLMVVLFSYSLAGLRALWTTSGDHPVPVFLQVWFRLQAVHESVWWSLWAL</sequence>
<organism evidence="3 4">
    <name type="scientific">Brassica napus</name>
    <name type="common">Rape</name>
    <dbReference type="NCBI Taxonomy" id="3708"/>
    <lineage>
        <taxon>Eukaryota</taxon>
        <taxon>Viridiplantae</taxon>
        <taxon>Streptophyta</taxon>
        <taxon>Embryophyta</taxon>
        <taxon>Tracheophyta</taxon>
        <taxon>Spermatophyta</taxon>
        <taxon>Magnoliopsida</taxon>
        <taxon>eudicotyledons</taxon>
        <taxon>Gunneridae</taxon>
        <taxon>Pentapetalae</taxon>
        <taxon>rosids</taxon>
        <taxon>malvids</taxon>
        <taxon>Brassicales</taxon>
        <taxon>Brassicaceae</taxon>
        <taxon>Brassiceae</taxon>
        <taxon>Brassica</taxon>
    </lineage>
</organism>